<evidence type="ECO:0000259" key="1">
    <source>
        <dbReference type="Pfam" id="PF01261"/>
    </source>
</evidence>
<evidence type="ECO:0000313" key="3">
    <source>
        <dbReference type="Proteomes" id="UP000475249"/>
    </source>
</evidence>
<dbReference type="SUPFAM" id="SSF51658">
    <property type="entry name" value="Xylose isomerase-like"/>
    <property type="match status" value="1"/>
</dbReference>
<dbReference type="EMBL" id="WXYO01000001">
    <property type="protein sequence ID" value="NAS10627.1"/>
    <property type="molecule type" value="Genomic_DNA"/>
</dbReference>
<evidence type="ECO:0000313" key="2">
    <source>
        <dbReference type="EMBL" id="NAS10627.1"/>
    </source>
</evidence>
<dbReference type="Pfam" id="PF01261">
    <property type="entry name" value="AP_endonuc_2"/>
    <property type="match status" value="1"/>
</dbReference>
<accession>A0A6L9E7C8</accession>
<proteinExistence type="predicted"/>
<dbReference type="PANTHER" id="PTHR12110">
    <property type="entry name" value="HYDROXYPYRUVATE ISOMERASE"/>
    <property type="match status" value="1"/>
</dbReference>
<organism evidence="2 3">
    <name type="scientific">Poritiphilus flavus</name>
    <dbReference type="NCBI Taxonomy" id="2697053"/>
    <lineage>
        <taxon>Bacteria</taxon>
        <taxon>Pseudomonadati</taxon>
        <taxon>Bacteroidota</taxon>
        <taxon>Flavobacteriia</taxon>
        <taxon>Flavobacteriales</taxon>
        <taxon>Flavobacteriaceae</taxon>
        <taxon>Poritiphilus</taxon>
    </lineage>
</organism>
<reference evidence="2 3" key="1">
    <citation type="submission" date="2020-01" db="EMBL/GenBank/DDBJ databases">
        <title>Bacteria diversity of Porities sp.</title>
        <authorList>
            <person name="Wang G."/>
        </authorList>
    </citation>
    <scope>NUCLEOTIDE SEQUENCE [LARGE SCALE GENOMIC DNA]</scope>
    <source>
        <strain evidence="2 3">R33</strain>
    </source>
</reference>
<dbReference type="InterPro" id="IPR013022">
    <property type="entry name" value="Xyl_isomerase-like_TIM-brl"/>
</dbReference>
<dbReference type="Proteomes" id="UP000475249">
    <property type="component" value="Unassembled WGS sequence"/>
</dbReference>
<dbReference type="AlphaFoldDB" id="A0A6L9E7C8"/>
<sequence length="273" mass="30255">MTKLGISSYTFPWTVGSPEDSHGNLSNAKALIQKAVEFGVDRLQIGDNIPLQDFSSEALESLVGLAKEEGVQIEVGTRRLTKARIEQFVPIASSFGSPFIRVVIDDVDYEPKVERIIEIIKELLPLLKSREIVLAIENHDRLSSASLAKIVESTDPEYVGICLDTANSLGAGEGIHEVIRNLGAYTVNLHIKDITIRRLEHKMGFKVLGCAAGTGIIDIPFLIDFLAKNLKLISITLEVWSDYLNTLEETIKREHLWAGESISYLKKIIAKTE</sequence>
<feature type="domain" description="Xylose isomerase-like TIM barrel" evidence="1">
    <location>
        <begin position="34"/>
        <end position="267"/>
    </location>
</feature>
<dbReference type="InterPro" id="IPR050312">
    <property type="entry name" value="IolE/XylAMocC-like"/>
</dbReference>
<dbReference type="Gene3D" id="3.20.20.150">
    <property type="entry name" value="Divalent-metal-dependent TIM barrel enzymes"/>
    <property type="match status" value="1"/>
</dbReference>
<dbReference type="PANTHER" id="PTHR12110:SF53">
    <property type="entry name" value="BLR5974 PROTEIN"/>
    <property type="match status" value="1"/>
</dbReference>
<keyword evidence="3" id="KW-1185">Reference proteome</keyword>
<protein>
    <submittedName>
        <fullName evidence="2">TIM barrel protein</fullName>
    </submittedName>
</protein>
<name>A0A6L9E7C8_9FLAO</name>
<dbReference type="InterPro" id="IPR036237">
    <property type="entry name" value="Xyl_isomerase-like_sf"/>
</dbReference>
<gene>
    <name evidence="2" type="ORF">GTQ38_01345</name>
</gene>
<comment type="caution">
    <text evidence="2">The sequence shown here is derived from an EMBL/GenBank/DDBJ whole genome shotgun (WGS) entry which is preliminary data.</text>
</comment>
<dbReference type="RefSeq" id="WP_161433426.1">
    <property type="nucleotide sequence ID" value="NZ_WXYO01000001.1"/>
</dbReference>